<comment type="caution">
    <text evidence="2">The sequence shown here is derived from an EMBL/GenBank/DDBJ whole genome shotgun (WGS) entry which is preliminary data.</text>
</comment>
<keyword evidence="3" id="KW-1185">Reference proteome</keyword>
<dbReference type="Proteomes" id="UP000266188">
    <property type="component" value="Unassembled WGS sequence"/>
</dbReference>
<sequence>MRRYRRNYRDNRSNSFRDRPYNEHQQWENPISTRGPPGLMEEPISRNEQISRWLSPESPGTPIPSEFRPRTTTASTDSYPWGQDYVHDNGQNIQAAYHHRGSGQNFPINPYTPRTSPRTYPQMIQDNEKMNREKLLAEEYRYPGVQQEYQPPTCGPDTDDPIYKPASPSAQGICFDLITIPPAPWQDARAFLASVERQEYLERQRPAFKFDPEAPEFVPKQEEKKEPPKKKEPIWFVVGK</sequence>
<evidence type="ECO:0000313" key="3">
    <source>
        <dbReference type="Proteomes" id="UP000266188"/>
    </source>
</evidence>
<organism evidence="2 3">
    <name type="scientific">Aspergillus sclerotialis</name>
    <dbReference type="NCBI Taxonomy" id="2070753"/>
    <lineage>
        <taxon>Eukaryota</taxon>
        <taxon>Fungi</taxon>
        <taxon>Dikarya</taxon>
        <taxon>Ascomycota</taxon>
        <taxon>Pezizomycotina</taxon>
        <taxon>Eurotiomycetes</taxon>
        <taxon>Eurotiomycetidae</taxon>
        <taxon>Eurotiales</taxon>
        <taxon>Aspergillaceae</taxon>
        <taxon>Aspergillus</taxon>
        <taxon>Aspergillus subgen. Polypaecilum</taxon>
    </lineage>
</organism>
<feature type="region of interest" description="Disordered" evidence="1">
    <location>
        <begin position="100"/>
        <end position="119"/>
    </location>
</feature>
<dbReference type="OrthoDB" id="10670896at2759"/>
<feature type="region of interest" description="Disordered" evidence="1">
    <location>
        <begin position="206"/>
        <end position="232"/>
    </location>
</feature>
<dbReference type="AlphaFoldDB" id="A0A3A2ZDE6"/>
<evidence type="ECO:0000256" key="1">
    <source>
        <dbReference type="SAM" id="MobiDB-lite"/>
    </source>
</evidence>
<evidence type="ECO:0000313" key="2">
    <source>
        <dbReference type="EMBL" id="RJE19337.1"/>
    </source>
</evidence>
<reference evidence="3" key="1">
    <citation type="submission" date="2017-02" db="EMBL/GenBank/DDBJ databases">
        <authorList>
            <person name="Tafer H."/>
            <person name="Lopandic K."/>
        </authorList>
    </citation>
    <scope>NUCLEOTIDE SEQUENCE [LARGE SCALE GENOMIC DNA]</scope>
    <source>
        <strain evidence="3">CBS 366.77</strain>
    </source>
</reference>
<protein>
    <submittedName>
        <fullName evidence="2">Uncharacterized protein</fullName>
    </submittedName>
</protein>
<feature type="compositionally biased region" description="Basic and acidic residues" evidence="1">
    <location>
        <begin position="219"/>
        <end position="232"/>
    </location>
</feature>
<proteinExistence type="predicted"/>
<name>A0A3A2ZDE6_9EURO</name>
<accession>A0A3A2ZDE6</accession>
<dbReference type="EMBL" id="MVGC01000418">
    <property type="protein sequence ID" value="RJE19337.1"/>
    <property type="molecule type" value="Genomic_DNA"/>
</dbReference>
<feature type="compositionally biased region" description="Basic and acidic residues" evidence="1">
    <location>
        <begin position="7"/>
        <end position="26"/>
    </location>
</feature>
<gene>
    <name evidence="2" type="ORF">PHISCL_08328</name>
</gene>
<feature type="region of interest" description="Disordered" evidence="1">
    <location>
        <begin position="1"/>
        <end position="76"/>
    </location>
</feature>